<dbReference type="Proteomes" id="UP001610861">
    <property type="component" value="Unassembled WGS sequence"/>
</dbReference>
<dbReference type="Gene3D" id="3.40.50.300">
    <property type="entry name" value="P-loop containing nucleotide triphosphate hydrolases"/>
    <property type="match status" value="1"/>
</dbReference>
<protein>
    <submittedName>
        <fullName evidence="2">ATP-binding protein</fullName>
    </submittedName>
</protein>
<dbReference type="EMBL" id="JBIQWL010000015">
    <property type="protein sequence ID" value="MFH8253046.1"/>
    <property type="molecule type" value="Genomic_DNA"/>
</dbReference>
<name>A0ABW7QDQ8_9MICO</name>
<reference evidence="2 3" key="1">
    <citation type="submission" date="2024-09" db="EMBL/GenBank/DDBJ databases">
        <authorList>
            <person name="Pan X."/>
        </authorList>
    </citation>
    <scope>NUCLEOTIDE SEQUENCE [LARGE SCALE GENOMIC DNA]</scope>
    <source>
        <strain evidence="2 3">B2969</strain>
    </source>
</reference>
<feature type="region of interest" description="Disordered" evidence="1">
    <location>
        <begin position="317"/>
        <end position="336"/>
    </location>
</feature>
<dbReference type="Gene3D" id="1.10.8.730">
    <property type="match status" value="1"/>
</dbReference>
<dbReference type="InterPro" id="IPR027417">
    <property type="entry name" value="P-loop_NTPase"/>
</dbReference>
<dbReference type="RefSeq" id="WP_397558473.1">
    <property type="nucleotide sequence ID" value="NZ_JBIQWL010000015.1"/>
</dbReference>
<accession>A0ABW7QDQ8</accession>
<evidence type="ECO:0000313" key="2">
    <source>
        <dbReference type="EMBL" id="MFH8253046.1"/>
    </source>
</evidence>
<sequence>MRIPTTAMADHLMWTRSGITWATWRLKPLSGGFGTHQMKTMTKLHHQALFQELRGEALLLGLCADLDPVTIVERMLEGVKISEDTKDWVDEVERTLDALEQVPMGERAFWLSVPMSTANIKDRAWSMIRAADNKVRDIGALPRVLPRETEVAAARRMANEIAERIPAIFEATPATPAENIWIALHNQQRGLAVDGSVPLPSAAKEDARLFETDLTQFQLPAGMPNPWLDEGGQSDLAKGQQFLPFKRKYLKVQSPYADESSYQVLQAIVTGPKAGWRTPGVEWISAVDNLPMDVDFALRLQISPAAEVRKRNKRAEDALKDQYSQQEGTNSITGTGNDLAEVAETLTAYHASLNHSDKEVEAQVTVIFAVAGTTPDEAKLRARVLADQYKAHDFLLEAPLGGQEELWWAMQPGVPTTRLVRELAQITTGRELASGTPIVSSELGDIRGARFAVNITNGRRGQIFRDIEGNNKADISGSFGVVAEKGAGKSVLLKCEFGTTVDRGGRGYAIDRTVAHEYGTFAKALRPDHTVIANLLEFEDEDGSVIRPEWNIDPLLMFGPRQGARILQSLFAAMLGIPVLSEQGVFLSSLLEGEYLASHDITSTRKLLQHLERDLSGSPEANDLRMLIKVIASKDIGEVLFNDALPPVDTRATGIVFLTAGLTLPKKMELEQKHLFQEMPIEKRFGRAVYAMLTATVKQLCFRDKTTLTGAFFDECHAITASPEGAAELTDFYRDDRKHNAFAAVGSHDPEDFGDERARGLIATRYLMRQRDRNLARRALQWFSDGLENDEAMLDLVTKNLSPLDPSTGKVPPQRRGEGLMLDVAGRMGIFQKTLPENPDRRAAVLSTPSEAVAA</sequence>
<organism evidence="2 3">
    <name type="scientific">Microbacterium alkaliflavum</name>
    <dbReference type="NCBI Taxonomy" id="3248839"/>
    <lineage>
        <taxon>Bacteria</taxon>
        <taxon>Bacillati</taxon>
        <taxon>Actinomycetota</taxon>
        <taxon>Actinomycetes</taxon>
        <taxon>Micrococcales</taxon>
        <taxon>Microbacteriaceae</taxon>
        <taxon>Microbacterium</taxon>
    </lineage>
</organism>
<dbReference type="SUPFAM" id="SSF52540">
    <property type="entry name" value="P-loop containing nucleoside triphosphate hydrolases"/>
    <property type="match status" value="1"/>
</dbReference>
<gene>
    <name evidence="2" type="ORF">ACH3VR_21950</name>
</gene>
<evidence type="ECO:0000313" key="3">
    <source>
        <dbReference type="Proteomes" id="UP001610861"/>
    </source>
</evidence>
<dbReference type="Pfam" id="PF12846">
    <property type="entry name" value="AAA_10"/>
    <property type="match status" value="1"/>
</dbReference>
<keyword evidence="2" id="KW-0067">ATP-binding</keyword>
<dbReference type="GO" id="GO:0005524">
    <property type="term" value="F:ATP binding"/>
    <property type="evidence" value="ECO:0007669"/>
    <property type="project" value="UniProtKB-KW"/>
</dbReference>
<keyword evidence="2" id="KW-0547">Nucleotide-binding</keyword>
<evidence type="ECO:0000256" key="1">
    <source>
        <dbReference type="SAM" id="MobiDB-lite"/>
    </source>
</evidence>
<proteinExistence type="predicted"/>
<keyword evidence="3" id="KW-1185">Reference proteome</keyword>
<comment type="caution">
    <text evidence="2">The sequence shown here is derived from an EMBL/GenBank/DDBJ whole genome shotgun (WGS) entry which is preliminary data.</text>
</comment>
<feature type="compositionally biased region" description="Polar residues" evidence="1">
    <location>
        <begin position="322"/>
        <end position="336"/>
    </location>
</feature>